<dbReference type="Pfam" id="PF07534">
    <property type="entry name" value="TLD"/>
    <property type="match status" value="1"/>
</dbReference>
<dbReference type="Proteomes" id="UP000838412">
    <property type="component" value="Chromosome 14"/>
</dbReference>
<organism evidence="2 3">
    <name type="scientific">Branchiostoma lanceolatum</name>
    <name type="common">Common lancelet</name>
    <name type="synonym">Amphioxus lanceolatum</name>
    <dbReference type="NCBI Taxonomy" id="7740"/>
    <lineage>
        <taxon>Eukaryota</taxon>
        <taxon>Metazoa</taxon>
        <taxon>Chordata</taxon>
        <taxon>Cephalochordata</taxon>
        <taxon>Leptocardii</taxon>
        <taxon>Amphioxiformes</taxon>
        <taxon>Branchiostomatidae</taxon>
        <taxon>Branchiostoma</taxon>
    </lineage>
</organism>
<feature type="domain" description="TLDc" evidence="1">
    <location>
        <begin position="116"/>
        <end position="288"/>
    </location>
</feature>
<protein>
    <submittedName>
        <fullName evidence="2">TBC1D24 protein</fullName>
    </submittedName>
</protein>
<dbReference type="InterPro" id="IPR006571">
    <property type="entry name" value="TLDc_dom"/>
</dbReference>
<evidence type="ECO:0000313" key="3">
    <source>
        <dbReference type="Proteomes" id="UP000838412"/>
    </source>
</evidence>
<proteinExistence type="predicted"/>
<dbReference type="OrthoDB" id="26679at2759"/>
<accession>A0A8K0EAE7</accession>
<dbReference type="EMBL" id="OV696699">
    <property type="protein sequence ID" value="CAH1245177.1"/>
    <property type="molecule type" value="Genomic_DNA"/>
</dbReference>
<dbReference type="PANTHER" id="PTHR23354:SF122">
    <property type="entry name" value="GTPASE-ACTIVATING PROTEIN SKYWALKER"/>
    <property type="match status" value="1"/>
</dbReference>
<keyword evidence="3" id="KW-1185">Reference proteome</keyword>
<sequence length="289" mass="33096">MGSKKHEFCNIDLVIHVDEGRRPDNCTAGPDDWTSKQDPWDLPVFSEGAMELMREHLKEMTAGLINRKLVSEEDNNNNNDISRKSYIVTNTDADGNKLRGPVRSVSIQPKKWQHSCILDKKQLHKLRSWVPKRFKFHQPVSLFSTNEDGFSLQTMYQYCRNYSELALIIRTDREERFGAFIKCIKSFEDSRKGKGYFGTGESFVFSFSPVPVRYQWVGLKGQDTSISQNMFISAARNRLTIGGGNGDAIQLDSDLERGFAGMCDTFNNPVLCRDKHFRCLELEVLGFRS</sequence>
<dbReference type="AlphaFoldDB" id="A0A8K0EAE7"/>
<reference evidence="2" key="1">
    <citation type="submission" date="2022-01" db="EMBL/GenBank/DDBJ databases">
        <authorList>
            <person name="Braso-Vives M."/>
        </authorList>
    </citation>
    <scope>NUCLEOTIDE SEQUENCE</scope>
</reference>
<dbReference type="PROSITE" id="PS51886">
    <property type="entry name" value="TLDC"/>
    <property type="match status" value="1"/>
</dbReference>
<evidence type="ECO:0000259" key="1">
    <source>
        <dbReference type="PROSITE" id="PS51886"/>
    </source>
</evidence>
<dbReference type="PANTHER" id="PTHR23354">
    <property type="entry name" value="NUCLEOLAR PROTEIN 7/ESTROGEN RECEPTOR COACTIVATOR-RELATED"/>
    <property type="match status" value="1"/>
</dbReference>
<dbReference type="SMART" id="SM00584">
    <property type="entry name" value="TLDc"/>
    <property type="match status" value="1"/>
</dbReference>
<name>A0A8K0EAE7_BRALA</name>
<gene>
    <name evidence="2" type="primary">TBC1D24</name>
    <name evidence="2" type="ORF">BLAG_LOCUS7600</name>
</gene>
<evidence type="ECO:0000313" key="2">
    <source>
        <dbReference type="EMBL" id="CAH1245177.1"/>
    </source>
</evidence>